<evidence type="ECO:0000259" key="3">
    <source>
        <dbReference type="PROSITE" id="PS50211"/>
    </source>
</evidence>
<feature type="compositionally biased region" description="Basic and acidic residues" evidence="2">
    <location>
        <begin position="609"/>
        <end position="627"/>
    </location>
</feature>
<keyword evidence="5" id="KW-1185">Reference proteome</keyword>
<proteinExistence type="inferred from homology"/>
<comment type="similarity">
    <text evidence="1">Belongs to the AVL9 family.</text>
</comment>
<comment type="caution">
    <text evidence="4">The sequence shown here is derived from an EMBL/GenBank/DDBJ whole genome shotgun (WGS) entry which is preliminary data.</text>
</comment>
<evidence type="ECO:0000256" key="2">
    <source>
        <dbReference type="SAM" id="MobiDB-lite"/>
    </source>
</evidence>
<feature type="region of interest" description="Disordered" evidence="2">
    <location>
        <begin position="510"/>
        <end position="555"/>
    </location>
</feature>
<feature type="domain" description="UDENN" evidence="3">
    <location>
        <begin position="10"/>
        <end position="444"/>
    </location>
</feature>
<dbReference type="EMBL" id="JBFMKM010000007">
    <property type="protein sequence ID" value="KAL1305307.1"/>
    <property type="molecule type" value="Genomic_DNA"/>
</dbReference>
<feature type="compositionally biased region" description="Basic and acidic residues" evidence="2">
    <location>
        <begin position="567"/>
        <end position="578"/>
    </location>
</feature>
<evidence type="ECO:0000256" key="1">
    <source>
        <dbReference type="ARBA" id="ARBA00038178"/>
    </source>
</evidence>
<sequence length="627" mass="70127">MTSLQQPFKPVVCVVDFHHARGPETEFWVGTEGSDPAADNDWHLLPFLALSDGAHASTEDFSYFTLVQKSSPARSLFGISCTRQLDSSTLKHRAADVTRSTVQKAVVVITESPQTFSAIREKLSVVTRAWFSQRDFTDLDILQRFQESLSKDFAGHENEGDQYYGLSLRELVHHFKWQTLVLFKCLILQPKMLFFGSQCERLCQMQFSLVSLIPGLLKHLEDCADPQMDSYAQNLSQPTSLRTSERASLLAYMGLPLQIFGKGALFGPYTPLQLLDTLADQETKSYLVGSTNQLLLQQRDHYADVLVNLDDNTINIFSPSLRNALTLTNADRRWADFLTQAVQDTWDPDNPSRPKDMGYAGSEDFIRLQFEEYLLAFVSCVKYRQYVEAKPNDERALLSEVEGNPSSEFGNEFVNSWLLTENYALFKRCTDSHLFDIIEPRHPCAGGLTMEDVQRRLAQQVHELGLDERYKNSKEAIGRGLANGQQRVSGVINNLWADIEAMREAQRKRAAEQKAAAEQQAEEAAKASVEIAAPPQSPKPDAEAQETVQAASSRAAAYLSSWSSWAAEKRKQGWRKSDTSPAQAEEEAAAKTSVEEPSRPAVTTVSELAKTEGKEGTEGTENKEGTQ</sequence>
<dbReference type="GeneID" id="95975912"/>
<dbReference type="PANTHER" id="PTHR31017">
    <property type="entry name" value="LATE SECRETORY PATHWAY PROTEIN AVL9-RELATED"/>
    <property type="match status" value="1"/>
</dbReference>
<dbReference type="PANTHER" id="PTHR31017:SF1">
    <property type="entry name" value="LATE SECRETORY PATHWAY PROTEIN AVL9 HOMOLOG"/>
    <property type="match status" value="1"/>
</dbReference>
<name>A0ABR3PGN4_9PEZI</name>
<dbReference type="InterPro" id="IPR043153">
    <property type="entry name" value="DENN_C"/>
</dbReference>
<organism evidence="4 5">
    <name type="scientific">Neodothiora populina</name>
    <dbReference type="NCBI Taxonomy" id="2781224"/>
    <lineage>
        <taxon>Eukaryota</taxon>
        <taxon>Fungi</taxon>
        <taxon>Dikarya</taxon>
        <taxon>Ascomycota</taxon>
        <taxon>Pezizomycotina</taxon>
        <taxon>Dothideomycetes</taxon>
        <taxon>Dothideomycetidae</taxon>
        <taxon>Dothideales</taxon>
        <taxon>Dothioraceae</taxon>
        <taxon>Neodothiora</taxon>
    </lineage>
</organism>
<protein>
    <recommendedName>
        <fullName evidence="3">UDENN domain-containing protein</fullName>
    </recommendedName>
</protein>
<dbReference type="Gene3D" id="3.40.50.11500">
    <property type="match status" value="1"/>
</dbReference>
<reference evidence="4 5" key="1">
    <citation type="submission" date="2024-07" db="EMBL/GenBank/DDBJ databases">
        <title>Draft sequence of the Neodothiora populina.</title>
        <authorList>
            <person name="Drown D.D."/>
            <person name="Schuette U.S."/>
            <person name="Buechlein A.B."/>
            <person name="Rusch D.R."/>
            <person name="Winton L.W."/>
            <person name="Adams G.A."/>
        </authorList>
    </citation>
    <scope>NUCLEOTIDE SEQUENCE [LARGE SCALE GENOMIC DNA]</scope>
    <source>
        <strain evidence="4 5">CPC 39397</strain>
    </source>
</reference>
<evidence type="ECO:0000313" key="4">
    <source>
        <dbReference type="EMBL" id="KAL1305307.1"/>
    </source>
</evidence>
<dbReference type="InterPro" id="IPR037516">
    <property type="entry name" value="Tripartite_DENN"/>
</dbReference>
<dbReference type="InterPro" id="IPR018307">
    <property type="entry name" value="ABL9/DENND6_dom"/>
</dbReference>
<dbReference type="Proteomes" id="UP001562354">
    <property type="component" value="Unassembled WGS sequence"/>
</dbReference>
<feature type="region of interest" description="Disordered" evidence="2">
    <location>
        <begin position="567"/>
        <end position="627"/>
    </location>
</feature>
<gene>
    <name evidence="4" type="ORF">AAFC00_002210</name>
</gene>
<dbReference type="InterPro" id="IPR051731">
    <property type="entry name" value="DENND11/AVL9_GEFs"/>
</dbReference>
<dbReference type="PROSITE" id="PS50211">
    <property type="entry name" value="DENN"/>
    <property type="match status" value="1"/>
</dbReference>
<dbReference type="RefSeq" id="XP_069201580.1">
    <property type="nucleotide sequence ID" value="XM_069341500.1"/>
</dbReference>
<dbReference type="Pfam" id="PF09794">
    <property type="entry name" value="Avl9"/>
    <property type="match status" value="1"/>
</dbReference>
<evidence type="ECO:0000313" key="5">
    <source>
        <dbReference type="Proteomes" id="UP001562354"/>
    </source>
</evidence>
<accession>A0ABR3PGN4</accession>